<comment type="caution">
    <text evidence="2">The sequence shown here is derived from an EMBL/GenBank/DDBJ whole genome shotgun (WGS) entry which is preliminary data.</text>
</comment>
<dbReference type="Proteomes" id="UP000076959">
    <property type="component" value="Unassembled WGS sequence"/>
</dbReference>
<name>A0A176YEK0_9BRAD</name>
<reference evidence="2 3" key="1">
    <citation type="submission" date="2016-03" db="EMBL/GenBank/DDBJ databases">
        <title>Draft Genome Sequence of the Strain BR 10245 (Bradyrhizobium sp.) isolated from nodules of Centrolobium paraense.</title>
        <authorList>
            <person name="Simoes-Araujo J.L.Sr."/>
            <person name="Barauna A.C."/>
            <person name="Silva K."/>
            <person name="Zilli J.E."/>
        </authorList>
    </citation>
    <scope>NUCLEOTIDE SEQUENCE [LARGE SCALE GENOMIC DNA]</scope>
    <source>
        <strain evidence="2 3">BR 10245</strain>
    </source>
</reference>
<gene>
    <name evidence="2" type="ORF">AYJ54_23105</name>
</gene>
<dbReference type="RefSeq" id="WP_063704933.1">
    <property type="nucleotide sequence ID" value="NZ_LUUB01000081.1"/>
</dbReference>
<protein>
    <recommendedName>
        <fullName evidence="4">BA14K family protein</fullName>
    </recommendedName>
</protein>
<feature type="chain" id="PRO_5008054598" description="BA14K family protein" evidence="1">
    <location>
        <begin position="27"/>
        <end position="149"/>
    </location>
</feature>
<feature type="signal peptide" evidence="1">
    <location>
        <begin position="1"/>
        <end position="26"/>
    </location>
</feature>
<evidence type="ECO:0000256" key="1">
    <source>
        <dbReference type="SAM" id="SignalP"/>
    </source>
</evidence>
<sequence length="149" mass="16088">MSIWKTAIAGSLAVAMIAGQVEQASAAPMPTNVAAMKAVAGSDTTQVYWRGGWGARGWGWGLGALAAGAIIGGAIASSAPYGYYGGGPYYGYGYPGPYYDYGPASYGYAPAYGYPGYYGYRSYYSYRPYRPYYGDSYGYYRRPYYGADW</sequence>
<evidence type="ECO:0000313" key="3">
    <source>
        <dbReference type="Proteomes" id="UP000076959"/>
    </source>
</evidence>
<keyword evidence="3" id="KW-1185">Reference proteome</keyword>
<keyword evidence="1" id="KW-0732">Signal</keyword>
<evidence type="ECO:0000313" key="2">
    <source>
        <dbReference type="EMBL" id="OAF04986.1"/>
    </source>
</evidence>
<dbReference type="AlphaFoldDB" id="A0A176YEK0"/>
<dbReference type="EMBL" id="LUUB01000081">
    <property type="protein sequence ID" value="OAF04986.1"/>
    <property type="molecule type" value="Genomic_DNA"/>
</dbReference>
<dbReference type="OrthoDB" id="8256638at2"/>
<organism evidence="2 3">
    <name type="scientific">Bradyrhizobium centrolobii</name>
    <dbReference type="NCBI Taxonomy" id="1505087"/>
    <lineage>
        <taxon>Bacteria</taxon>
        <taxon>Pseudomonadati</taxon>
        <taxon>Pseudomonadota</taxon>
        <taxon>Alphaproteobacteria</taxon>
        <taxon>Hyphomicrobiales</taxon>
        <taxon>Nitrobacteraceae</taxon>
        <taxon>Bradyrhizobium</taxon>
    </lineage>
</organism>
<evidence type="ECO:0008006" key="4">
    <source>
        <dbReference type="Google" id="ProtNLM"/>
    </source>
</evidence>
<proteinExistence type="predicted"/>
<accession>A0A176YEK0</accession>